<proteinExistence type="predicted"/>
<dbReference type="EMBL" id="CAJB01000392">
    <property type="protein sequence ID" value="CCH79834.1"/>
    <property type="molecule type" value="Genomic_DNA"/>
</dbReference>
<dbReference type="Proteomes" id="UP000035721">
    <property type="component" value="Unassembled WGS sequence"/>
</dbReference>
<evidence type="ECO:0000313" key="2">
    <source>
        <dbReference type="EMBL" id="CCH79834.1"/>
    </source>
</evidence>
<sequence length="45" mass="4631">MGTDADRAAIDRVDLAQGGPSGHLTGTRAKGKSSPKHAKKTKTGR</sequence>
<gene>
    <name evidence="2" type="ORF">BN12_60040</name>
</gene>
<reference evidence="2 3" key="1">
    <citation type="journal article" date="2013" name="ISME J.">
        <title>A metabolic model for members of the genus Tetrasphaera involved in enhanced biological phosphorus removal.</title>
        <authorList>
            <person name="Kristiansen R."/>
            <person name="Nguyen H.T.T."/>
            <person name="Saunders A.M."/>
            <person name="Nielsen J.L."/>
            <person name="Wimmer R."/>
            <person name="Le V.Q."/>
            <person name="McIlroy S.J."/>
            <person name="Petrovski S."/>
            <person name="Seviour R.J."/>
            <person name="Calteau A."/>
            <person name="Nielsen K.L."/>
            <person name="Nielsen P.H."/>
        </authorList>
    </citation>
    <scope>NUCLEOTIDE SEQUENCE [LARGE SCALE GENOMIC DNA]</scope>
    <source>
        <strain evidence="2 3">T1-X7</strain>
    </source>
</reference>
<evidence type="ECO:0000313" key="3">
    <source>
        <dbReference type="Proteomes" id="UP000035721"/>
    </source>
</evidence>
<protein>
    <submittedName>
        <fullName evidence="2">Uncharacterized protein</fullName>
    </submittedName>
</protein>
<feature type="region of interest" description="Disordered" evidence="1">
    <location>
        <begin position="1"/>
        <end position="45"/>
    </location>
</feature>
<comment type="caution">
    <text evidence="2">The sequence shown here is derived from an EMBL/GenBank/DDBJ whole genome shotgun (WGS) entry which is preliminary data.</text>
</comment>
<evidence type="ECO:0000256" key="1">
    <source>
        <dbReference type="SAM" id="MobiDB-lite"/>
    </source>
</evidence>
<organism evidence="2 3">
    <name type="scientific">Nostocoides japonicum T1-X7</name>
    <dbReference type="NCBI Taxonomy" id="1194083"/>
    <lineage>
        <taxon>Bacteria</taxon>
        <taxon>Bacillati</taxon>
        <taxon>Actinomycetota</taxon>
        <taxon>Actinomycetes</taxon>
        <taxon>Micrococcales</taxon>
        <taxon>Intrasporangiaceae</taxon>
        <taxon>Nostocoides</taxon>
    </lineage>
</organism>
<name>A0A077M6N2_9MICO</name>
<accession>A0A077M6N2</accession>
<keyword evidence="3" id="KW-1185">Reference proteome</keyword>
<feature type="compositionally biased region" description="Basic and acidic residues" evidence="1">
    <location>
        <begin position="1"/>
        <end position="14"/>
    </location>
</feature>
<feature type="compositionally biased region" description="Basic residues" evidence="1">
    <location>
        <begin position="29"/>
        <end position="45"/>
    </location>
</feature>
<dbReference type="AlphaFoldDB" id="A0A077M6N2"/>